<evidence type="ECO:0000313" key="3">
    <source>
        <dbReference type="Proteomes" id="UP000245764"/>
    </source>
</evidence>
<reference evidence="3" key="1">
    <citation type="submission" date="2017-05" db="EMBL/GenBank/DDBJ databases">
        <authorList>
            <person name="Song R."/>
            <person name="Chenine A.L."/>
            <person name="Ruprecht R.M."/>
        </authorList>
    </citation>
    <scope>NUCLEOTIDE SEQUENCE [LARGE SCALE GENOMIC DNA]</scope>
</reference>
<organism evidence="2 3">
    <name type="scientific">Zymoseptoria tritici ST99CH_1E4</name>
    <dbReference type="NCBI Taxonomy" id="1276532"/>
    <lineage>
        <taxon>Eukaryota</taxon>
        <taxon>Fungi</taxon>
        <taxon>Dikarya</taxon>
        <taxon>Ascomycota</taxon>
        <taxon>Pezizomycotina</taxon>
        <taxon>Dothideomycetes</taxon>
        <taxon>Dothideomycetidae</taxon>
        <taxon>Mycosphaerellales</taxon>
        <taxon>Mycosphaerellaceae</taxon>
        <taxon>Zymoseptoria</taxon>
    </lineage>
</organism>
<feature type="region of interest" description="Disordered" evidence="1">
    <location>
        <begin position="40"/>
        <end position="60"/>
    </location>
</feature>
<evidence type="ECO:0000313" key="2">
    <source>
        <dbReference type="EMBL" id="SMR55638.1"/>
    </source>
</evidence>
<feature type="compositionally biased region" description="Polar residues" evidence="1">
    <location>
        <begin position="40"/>
        <end position="57"/>
    </location>
</feature>
<evidence type="ECO:0000256" key="1">
    <source>
        <dbReference type="SAM" id="MobiDB-lite"/>
    </source>
</evidence>
<sequence length="275" mass="30147">MSTPELKERAVAKAIGAAAAEGGGSVTVYGTCSVASAVQTQGPGDTTSHKSQSSTVAGPSPCPLLELPAELRSAIEELVFTTDTLHDENEEVDLLAANPPSISLLLVNSTLLHETKGFFAAAQESYWSNTAFIINGNDDAAKAALASIPDAAIERVTKLRMRFPVSNRFPYVDPSAIPSKSDTPLTGAIELIADGHWKVCSENSHRPEVWLRYGRYDREIKVLSYFGSMEGMEGFKRGGSKFRTESLVPLRKQIEWMWEMLEDEIQWPRWPTWTG</sequence>
<dbReference type="EMBL" id="LT854259">
    <property type="protein sequence ID" value="SMR55638.1"/>
    <property type="molecule type" value="Genomic_DNA"/>
</dbReference>
<proteinExistence type="predicted"/>
<accession>A0A2H1GQ64</accession>
<dbReference type="Proteomes" id="UP000245764">
    <property type="component" value="Chromosome 7"/>
</dbReference>
<gene>
    <name evidence="2" type="ORF">ZT1E4_G7986</name>
</gene>
<protein>
    <submittedName>
        <fullName evidence="2">Uncharacterized protein</fullName>
    </submittedName>
</protein>
<dbReference type="AlphaFoldDB" id="A0A2H1GQ64"/>
<name>A0A2H1GQ64_ZYMTR</name>